<dbReference type="Proteomes" id="UP000095347">
    <property type="component" value="Unassembled WGS sequence"/>
</dbReference>
<gene>
    <name evidence="3" type="ORF">BEN30_16730</name>
</gene>
<dbReference type="NCBIfam" id="TIGR03725">
    <property type="entry name" value="T6A_YeaZ"/>
    <property type="match status" value="1"/>
</dbReference>
<keyword evidence="3" id="KW-0808">Transferase</keyword>
<accession>A0A1E5Q400</accession>
<dbReference type="GO" id="GO:0005829">
    <property type="term" value="C:cytosol"/>
    <property type="evidence" value="ECO:0007669"/>
    <property type="project" value="TreeGrafter"/>
</dbReference>
<dbReference type="PANTHER" id="PTHR11735:SF11">
    <property type="entry name" value="TRNA THREONYLCARBAMOYLADENOSINE BIOSYNTHESIS PROTEIN TSAB"/>
    <property type="match status" value="1"/>
</dbReference>
<evidence type="ECO:0000313" key="3">
    <source>
        <dbReference type="EMBL" id="OEJ64348.1"/>
    </source>
</evidence>
<dbReference type="InterPro" id="IPR000905">
    <property type="entry name" value="Gcp-like_dom"/>
</dbReference>
<dbReference type="GO" id="GO:0002949">
    <property type="term" value="P:tRNA threonylcarbamoyladenosine modification"/>
    <property type="evidence" value="ECO:0007669"/>
    <property type="project" value="InterPro"/>
</dbReference>
<dbReference type="PANTHER" id="PTHR11735">
    <property type="entry name" value="TRNA N6-ADENOSINE THREONYLCARBAMOYLTRANSFERASE"/>
    <property type="match status" value="1"/>
</dbReference>
<name>A0A1E5Q400_9PROT</name>
<sequence>MRILALDTATTGCSVSLCCGDDVLVHDARDMSRGQAQVLLPMAVEALRQAGLAPQDLDAIAITRGPGAFTGLRIGLAAARGLALALGIPCIGVTTLEVIAHGVSGQDRHGKTVLAAVESKREDLYVQTFDDALNPLSKPLAADAPGLAALVGTAEAVLVVGDGGLRAIDMLRSEGIEAEMSTAAALPDTRIVATLAATRFDAHTKAPAPAPLYLRPPDAKMPKNEGRARP</sequence>
<dbReference type="Pfam" id="PF00814">
    <property type="entry name" value="TsaD"/>
    <property type="match status" value="1"/>
</dbReference>
<reference evidence="4" key="1">
    <citation type="submission" date="2016-07" db="EMBL/GenBank/DDBJ databases">
        <authorList>
            <person name="Florea S."/>
            <person name="Webb J.S."/>
            <person name="Jaromczyk J."/>
            <person name="Schardl C.L."/>
        </authorList>
    </citation>
    <scope>NUCLEOTIDE SEQUENCE [LARGE SCALE GENOMIC DNA]</scope>
    <source>
        <strain evidence="4">MV-1</strain>
    </source>
</reference>
<evidence type="ECO:0000313" key="4">
    <source>
        <dbReference type="Proteomes" id="UP000095347"/>
    </source>
</evidence>
<feature type="region of interest" description="Disordered" evidence="1">
    <location>
        <begin position="207"/>
        <end position="230"/>
    </location>
</feature>
<comment type="caution">
    <text evidence="3">The sequence shown here is derived from an EMBL/GenBank/DDBJ whole genome shotgun (WGS) entry which is preliminary data.</text>
</comment>
<dbReference type="SUPFAM" id="SSF53067">
    <property type="entry name" value="Actin-like ATPase domain"/>
    <property type="match status" value="1"/>
</dbReference>
<dbReference type="InterPro" id="IPR022496">
    <property type="entry name" value="T6A_TsaB"/>
</dbReference>
<dbReference type="STRING" id="28181.BEN30_16730"/>
<dbReference type="Gene3D" id="3.30.420.40">
    <property type="match status" value="2"/>
</dbReference>
<evidence type="ECO:0000256" key="1">
    <source>
        <dbReference type="SAM" id="MobiDB-lite"/>
    </source>
</evidence>
<evidence type="ECO:0000259" key="2">
    <source>
        <dbReference type="Pfam" id="PF00814"/>
    </source>
</evidence>
<feature type="compositionally biased region" description="Basic and acidic residues" evidence="1">
    <location>
        <begin position="217"/>
        <end position="230"/>
    </location>
</feature>
<dbReference type="InterPro" id="IPR043129">
    <property type="entry name" value="ATPase_NBD"/>
</dbReference>
<dbReference type="EMBL" id="MCGG01000072">
    <property type="protein sequence ID" value="OEJ64348.1"/>
    <property type="molecule type" value="Genomic_DNA"/>
</dbReference>
<protein>
    <submittedName>
        <fullName evidence="3">tRNA N6-adenosine(37)-N6-threonylcarbamoyltransferase complex dimerization subunit TsaB</fullName>
    </submittedName>
</protein>
<dbReference type="GO" id="GO:0016740">
    <property type="term" value="F:transferase activity"/>
    <property type="evidence" value="ECO:0007669"/>
    <property type="project" value="UniProtKB-KW"/>
</dbReference>
<dbReference type="AlphaFoldDB" id="A0A1E5Q400"/>
<feature type="domain" description="Gcp-like" evidence="2">
    <location>
        <begin position="32"/>
        <end position="128"/>
    </location>
</feature>
<keyword evidence="4" id="KW-1185">Reference proteome</keyword>
<organism evidence="3 4">
    <name type="scientific">Magnetovibrio blakemorei</name>
    <dbReference type="NCBI Taxonomy" id="28181"/>
    <lineage>
        <taxon>Bacteria</taxon>
        <taxon>Pseudomonadati</taxon>
        <taxon>Pseudomonadota</taxon>
        <taxon>Alphaproteobacteria</taxon>
        <taxon>Rhodospirillales</taxon>
        <taxon>Magnetovibrionaceae</taxon>
        <taxon>Magnetovibrio</taxon>
    </lineage>
</organism>
<proteinExistence type="predicted"/>